<accession>A0A919RA37</accession>
<sequence length="338" mass="33950">MSLVLGVDAGGTTSRAVATSATGAVLGTGRAQGGNPAAHGIPLACTNITAAITAALGAADPRDVSALTVGLAGSSLLDQPDAYDAFASALTLIGLTATPRVLGDVVVAFAAGTAEPTGTVVLSGTGAICACITDHEQTAVADGLGWQLGDEGSGFWIGRAAAKATVRHLAKGNRPTGSLVGLVTRYLLGGAPHRERGASEVRRRSRRDLADLLVVTVQSNPPIALAELAPFVAQASLEGDPMAQAIVEEAADRLVATASEVRDTGDESPIVLAGSVLTNPGPFQDAVRAKLSGLWTCPVTTALDGAAAAAWLAAREAYTLTEPEAADLHATLVRPGSL</sequence>
<dbReference type="InterPro" id="IPR043129">
    <property type="entry name" value="ATPase_NBD"/>
</dbReference>
<dbReference type="Proteomes" id="UP000606172">
    <property type="component" value="Unassembled WGS sequence"/>
</dbReference>
<gene>
    <name evidence="2" type="ORF">Ssi02_00430</name>
</gene>
<dbReference type="InterPro" id="IPR052519">
    <property type="entry name" value="Euk-type_GlcNAc_Kinase"/>
</dbReference>
<protein>
    <submittedName>
        <fullName evidence="2">N-acetylglucosamine kinase</fullName>
    </submittedName>
</protein>
<dbReference type="AlphaFoldDB" id="A0A919RA37"/>
<dbReference type="PANTHER" id="PTHR43190">
    <property type="entry name" value="N-ACETYL-D-GLUCOSAMINE KINASE"/>
    <property type="match status" value="1"/>
</dbReference>
<dbReference type="EMBL" id="BOOW01000001">
    <property type="protein sequence ID" value="GII89812.1"/>
    <property type="molecule type" value="Genomic_DNA"/>
</dbReference>
<evidence type="ECO:0000259" key="1">
    <source>
        <dbReference type="Pfam" id="PF01869"/>
    </source>
</evidence>
<proteinExistence type="predicted"/>
<dbReference type="CDD" id="cd24007">
    <property type="entry name" value="ASKHA_NBD_eukNAGK-like"/>
    <property type="match status" value="1"/>
</dbReference>
<feature type="domain" description="ATPase BadF/BadG/BcrA/BcrD type" evidence="1">
    <location>
        <begin position="5"/>
        <end position="281"/>
    </location>
</feature>
<dbReference type="PANTHER" id="PTHR43190:SF3">
    <property type="entry name" value="N-ACETYL-D-GLUCOSAMINE KINASE"/>
    <property type="match status" value="1"/>
</dbReference>
<dbReference type="GO" id="GO:0016301">
    <property type="term" value="F:kinase activity"/>
    <property type="evidence" value="ECO:0007669"/>
    <property type="project" value="UniProtKB-KW"/>
</dbReference>
<comment type="caution">
    <text evidence="2">The sequence shown here is derived from an EMBL/GenBank/DDBJ whole genome shotgun (WGS) entry which is preliminary data.</text>
</comment>
<dbReference type="RefSeq" id="WP_204019632.1">
    <property type="nucleotide sequence ID" value="NZ_BOOW01000001.1"/>
</dbReference>
<dbReference type="SUPFAM" id="SSF53067">
    <property type="entry name" value="Actin-like ATPase domain"/>
    <property type="match status" value="2"/>
</dbReference>
<name>A0A919RA37_9ACTN</name>
<keyword evidence="3" id="KW-1185">Reference proteome</keyword>
<keyword evidence="2" id="KW-0418">Kinase</keyword>
<dbReference type="InterPro" id="IPR002731">
    <property type="entry name" value="ATPase_BadF"/>
</dbReference>
<organism evidence="2 3">
    <name type="scientific">Sinosporangium siamense</name>
    <dbReference type="NCBI Taxonomy" id="1367973"/>
    <lineage>
        <taxon>Bacteria</taxon>
        <taxon>Bacillati</taxon>
        <taxon>Actinomycetota</taxon>
        <taxon>Actinomycetes</taxon>
        <taxon>Streptosporangiales</taxon>
        <taxon>Streptosporangiaceae</taxon>
        <taxon>Sinosporangium</taxon>
    </lineage>
</organism>
<dbReference type="Gene3D" id="3.30.420.40">
    <property type="match status" value="2"/>
</dbReference>
<evidence type="ECO:0000313" key="2">
    <source>
        <dbReference type="EMBL" id="GII89812.1"/>
    </source>
</evidence>
<reference evidence="2" key="1">
    <citation type="submission" date="2021-01" db="EMBL/GenBank/DDBJ databases">
        <title>Whole genome shotgun sequence of Sinosporangium siamense NBRC 109515.</title>
        <authorList>
            <person name="Komaki H."/>
            <person name="Tamura T."/>
        </authorList>
    </citation>
    <scope>NUCLEOTIDE SEQUENCE</scope>
    <source>
        <strain evidence="2">NBRC 109515</strain>
    </source>
</reference>
<keyword evidence="2" id="KW-0808">Transferase</keyword>
<evidence type="ECO:0000313" key="3">
    <source>
        <dbReference type="Proteomes" id="UP000606172"/>
    </source>
</evidence>
<dbReference type="Pfam" id="PF01869">
    <property type="entry name" value="BcrAD_BadFG"/>
    <property type="match status" value="1"/>
</dbReference>